<dbReference type="Gene3D" id="2.170.220.10">
    <property type="match status" value="2"/>
</dbReference>
<name>A0A382PHZ9_9ZZZZ</name>
<dbReference type="InterPro" id="IPR015413">
    <property type="entry name" value="Methionyl/Leucyl_tRNA_Synth"/>
</dbReference>
<keyword evidence="3" id="KW-0547">Nucleotide-binding</keyword>
<dbReference type="InterPro" id="IPR014729">
    <property type="entry name" value="Rossmann-like_a/b/a_fold"/>
</dbReference>
<feature type="domain" description="Methionyl/Leucyl tRNA synthetase" evidence="8">
    <location>
        <begin position="4"/>
        <end position="135"/>
    </location>
</feature>
<evidence type="ECO:0000256" key="2">
    <source>
        <dbReference type="ARBA" id="ARBA00022598"/>
    </source>
</evidence>
<keyword evidence="5" id="KW-0648">Protein biosynthesis</keyword>
<evidence type="ECO:0000256" key="6">
    <source>
        <dbReference type="ARBA" id="ARBA00023146"/>
    </source>
</evidence>
<dbReference type="PANTHER" id="PTHR43326:SF1">
    <property type="entry name" value="METHIONINE--TRNA LIGASE, MITOCHONDRIAL"/>
    <property type="match status" value="1"/>
</dbReference>
<dbReference type="EC" id="6.1.1.10" evidence="1"/>
<dbReference type="AlphaFoldDB" id="A0A382PHZ9"/>
<dbReference type="Gene3D" id="3.40.50.620">
    <property type="entry name" value="HUPs"/>
    <property type="match status" value="1"/>
</dbReference>
<keyword evidence="2" id="KW-0436">Ligase</keyword>
<proteinExistence type="predicted"/>
<feature type="non-terminal residue" evidence="9">
    <location>
        <position position="135"/>
    </location>
</feature>
<evidence type="ECO:0000256" key="7">
    <source>
        <dbReference type="ARBA" id="ARBA00030904"/>
    </source>
</evidence>
<dbReference type="EMBL" id="UINC01107204">
    <property type="protein sequence ID" value="SVC72400.1"/>
    <property type="molecule type" value="Genomic_DNA"/>
</dbReference>
<protein>
    <recommendedName>
        <fullName evidence="1">methionine--tRNA ligase</fullName>
        <ecNumber evidence="1">6.1.1.10</ecNumber>
    </recommendedName>
    <alternativeName>
        <fullName evidence="7">Methionyl-tRNA synthetase</fullName>
    </alternativeName>
</protein>
<dbReference type="Pfam" id="PF09334">
    <property type="entry name" value="tRNA-synt_1g"/>
    <property type="match status" value="1"/>
</dbReference>
<sequence length="135" mass="15996">MSVQFKDLISFLNCETNDFIRTTETRHKKAAQALWNKLLDNNQIYLSNYEGWYSIRDEAFYSENELIKKDGKFIAPSGAEVEWIKEESYFFKLSEWQDRLIDFYNNNPKSILPESRFNEVLSFIKSGLKDLSVSR</sequence>
<dbReference type="GO" id="GO:0006431">
    <property type="term" value="P:methionyl-tRNA aminoacylation"/>
    <property type="evidence" value="ECO:0007669"/>
    <property type="project" value="TreeGrafter"/>
</dbReference>
<evidence type="ECO:0000256" key="4">
    <source>
        <dbReference type="ARBA" id="ARBA00022840"/>
    </source>
</evidence>
<dbReference type="SUPFAM" id="SSF52374">
    <property type="entry name" value="Nucleotidylyl transferase"/>
    <property type="match status" value="1"/>
</dbReference>
<accession>A0A382PHZ9</accession>
<gene>
    <name evidence="9" type="ORF">METZ01_LOCUS325254</name>
</gene>
<dbReference type="PANTHER" id="PTHR43326">
    <property type="entry name" value="METHIONYL-TRNA SYNTHETASE"/>
    <property type="match status" value="1"/>
</dbReference>
<dbReference type="FunFam" id="2.170.220.10:FF:000002">
    <property type="entry name" value="Methionine--tRNA ligase"/>
    <property type="match status" value="1"/>
</dbReference>
<dbReference type="GO" id="GO:0004825">
    <property type="term" value="F:methionine-tRNA ligase activity"/>
    <property type="evidence" value="ECO:0007669"/>
    <property type="project" value="UniProtKB-EC"/>
</dbReference>
<dbReference type="GO" id="GO:0005524">
    <property type="term" value="F:ATP binding"/>
    <property type="evidence" value="ECO:0007669"/>
    <property type="project" value="UniProtKB-KW"/>
</dbReference>
<evidence type="ECO:0000259" key="8">
    <source>
        <dbReference type="Pfam" id="PF09334"/>
    </source>
</evidence>
<evidence type="ECO:0000256" key="3">
    <source>
        <dbReference type="ARBA" id="ARBA00022741"/>
    </source>
</evidence>
<keyword evidence="4" id="KW-0067">ATP-binding</keyword>
<keyword evidence="6" id="KW-0030">Aminoacyl-tRNA synthetase</keyword>
<dbReference type="InterPro" id="IPR023457">
    <property type="entry name" value="Met-tRNA_synth_2"/>
</dbReference>
<evidence type="ECO:0000256" key="5">
    <source>
        <dbReference type="ARBA" id="ARBA00022917"/>
    </source>
</evidence>
<reference evidence="9" key="1">
    <citation type="submission" date="2018-05" db="EMBL/GenBank/DDBJ databases">
        <authorList>
            <person name="Lanie J.A."/>
            <person name="Ng W.-L."/>
            <person name="Kazmierczak K.M."/>
            <person name="Andrzejewski T.M."/>
            <person name="Davidsen T.M."/>
            <person name="Wayne K.J."/>
            <person name="Tettelin H."/>
            <person name="Glass J.I."/>
            <person name="Rusch D."/>
            <person name="Podicherti R."/>
            <person name="Tsui H.-C.T."/>
            <person name="Winkler M.E."/>
        </authorList>
    </citation>
    <scope>NUCLEOTIDE SEQUENCE</scope>
</reference>
<evidence type="ECO:0000313" key="9">
    <source>
        <dbReference type="EMBL" id="SVC72400.1"/>
    </source>
</evidence>
<evidence type="ECO:0000256" key="1">
    <source>
        <dbReference type="ARBA" id="ARBA00012838"/>
    </source>
</evidence>
<organism evidence="9">
    <name type="scientific">marine metagenome</name>
    <dbReference type="NCBI Taxonomy" id="408172"/>
    <lineage>
        <taxon>unclassified sequences</taxon>
        <taxon>metagenomes</taxon>
        <taxon>ecological metagenomes</taxon>
    </lineage>
</organism>